<dbReference type="GO" id="GO:0046872">
    <property type="term" value="F:metal ion binding"/>
    <property type="evidence" value="ECO:0007669"/>
    <property type="project" value="UniProtKB-KW"/>
</dbReference>
<dbReference type="Gene3D" id="3.30.750.180">
    <property type="entry name" value="GpdQ, beta-strand dimerisation domain"/>
    <property type="match status" value="1"/>
</dbReference>
<dbReference type="Pfam" id="PF00149">
    <property type="entry name" value="Metallophos"/>
    <property type="match status" value="1"/>
</dbReference>
<dbReference type="GO" id="GO:0016787">
    <property type="term" value="F:hydrolase activity"/>
    <property type="evidence" value="ECO:0007669"/>
    <property type="project" value="UniProtKB-KW"/>
</dbReference>
<dbReference type="InterPro" id="IPR050884">
    <property type="entry name" value="CNP_phosphodiesterase-III"/>
</dbReference>
<proteinExistence type="inferred from homology"/>
<keyword evidence="3" id="KW-0408">Iron</keyword>
<keyword evidence="2" id="KW-0378">Hydrolase</keyword>
<dbReference type="AlphaFoldDB" id="A0A4R3TL04"/>
<evidence type="ECO:0000313" key="6">
    <source>
        <dbReference type="EMBL" id="TCU63060.1"/>
    </source>
</evidence>
<dbReference type="SUPFAM" id="SSF56300">
    <property type="entry name" value="Metallo-dependent phosphatases"/>
    <property type="match status" value="1"/>
</dbReference>
<dbReference type="EMBL" id="SMBP01000002">
    <property type="protein sequence ID" value="TCU63060.1"/>
    <property type="molecule type" value="Genomic_DNA"/>
</dbReference>
<dbReference type="InterPro" id="IPR042281">
    <property type="entry name" value="GpdQ_beta-strand"/>
</dbReference>
<dbReference type="Gene3D" id="3.60.21.10">
    <property type="match status" value="1"/>
</dbReference>
<evidence type="ECO:0000256" key="2">
    <source>
        <dbReference type="ARBA" id="ARBA00022801"/>
    </source>
</evidence>
<dbReference type="Proteomes" id="UP000295773">
    <property type="component" value="Unassembled WGS sequence"/>
</dbReference>
<evidence type="ECO:0000256" key="4">
    <source>
        <dbReference type="ARBA" id="ARBA00025742"/>
    </source>
</evidence>
<dbReference type="InterPro" id="IPR004843">
    <property type="entry name" value="Calcineurin-like_PHP"/>
</dbReference>
<evidence type="ECO:0000256" key="3">
    <source>
        <dbReference type="ARBA" id="ARBA00023004"/>
    </source>
</evidence>
<feature type="domain" description="Calcineurin-like phosphoesterase" evidence="5">
    <location>
        <begin position="20"/>
        <end position="206"/>
    </location>
</feature>
<evidence type="ECO:0000259" key="5">
    <source>
        <dbReference type="Pfam" id="PF00149"/>
    </source>
</evidence>
<reference evidence="6 7" key="1">
    <citation type="submission" date="2019-03" db="EMBL/GenBank/DDBJ databases">
        <title>Genomic Encyclopedia of Type Strains, Phase IV (KMG-IV): sequencing the most valuable type-strain genomes for metagenomic binning, comparative biology and taxonomic classification.</title>
        <authorList>
            <person name="Goeker M."/>
        </authorList>
    </citation>
    <scope>NUCLEOTIDE SEQUENCE [LARGE SCALE GENOMIC DNA]</scope>
    <source>
        <strain evidence="6 7">DSM 29481</strain>
    </source>
</reference>
<comment type="similarity">
    <text evidence="4">Belongs to the cyclic nucleotide phosphodiesterase class-III family.</text>
</comment>
<evidence type="ECO:0000313" key="7">
    <source>
        <dbReference type="Proteomes" id="UP000295773"/>
    </source>
</evidence>
<sequence>MKQAQVLYQNRIQNESSLLTFDVLADLHITLPWRNLHLETALEDIWQRDVKHVAIVGDFTNNGYAFQWKNVLSQLQEFPFQYAIALGNHDIYNIQHRGIHIHPLYRSMILRHHKHVYYDEHWNGIHIYVLNPQLATKQHGILFQDQLTWLRQKLKQDDPTKPILLFCHHPLSDLYVNSDSQKQKEELKMILHKYPNICYFSGHLHNDAALCEKTYAHCFFIDVPAFQHVETGAKQKGCGYEVQLFHDFLSIRTRDYLNHVWMASQHYILALNNHRVYVMDE</sequence>
<dbReference type="PANTHER" id="PTHR42988:SF2">
    <property type="entry name" value="CYCLIC NUCLEOTIDE PHOSPHODIESTERASE CBUA0032-RELATED"/>
    <property type="match status" value="1"/>
</dbReference>
<protein>
    <submittedName>
        <fullName evidence="6">Calcineurin-like phosphoesterase family protein</fullName>
    </submittedName>
</protein>
<evidence type="ECO:0000256" key="1">
    <source>
        <dbReference type="ARBA" id="ARBA00022723"/>
    </source>
</evidence>
<dbReference type="RefSeq" id="WP_119983552.1">
    <property type="nucleotide sequence ID" value="NZ_JANKBG010000002.1"/>
</dbReference>
<dbReference type="InterPro" id="IPR029052">
    <property type="entry name" value="Metallo-depent_PP-like"/>
</dbReference>
<accession>A0A4R3TL04</accession>
<dbReference type="PANTHER" id="PTHR42988">
    <property type="entry name" value="PHOSPHOHYDROLASE"/>
    <property type="match status" value="1"/>
</dbReference>
<comment type="caution">
    <text evidence="6">The sequence shown here is derived from an EMBL/GenBank/DDBJ whole genome shotgun (WGS) entry which is preliminary data.</text>
</comment>
<organism evidence="6 7">
    <name type="scientific">Longicatena caecimuris</name>
    <dbReference type="NCBI Taxonomy" id="1796635"/>
    <lineage>
        <taxon>Bacteria</taxon>
        <taxon>Bacillati</taxon>
        <taxon>Bacillota</taxon>
        <taxon>Erysipelotrichia</taxon>
        <taxon>Erysipelotrichales</taxon>
        <taxon>Erysipelotrichaceae</taxon>
        <taxon>Longicatena</taxon>
    </lineage>
</organism>
<gene>
    <name evidence="6" type="ORF">EDD61_10261</name>
</gene>
<keyword evidence="1" id="KW-0479">Metal-binding</keyword>
<keyword evidence="7" id="KW-1185">Reference proteome</keyword>
<name>A0A4R3TL04_9FIRM</name>